<name>A0ABU4C561_RHOGO</name>
<evidence type="ECO:0000313" key="1">
    <source>
        <dbReference type="EMBL" id="MDV6271391.1"/>
    </source>
</evidence>
<keyword evidence="2" id="KW-1185">Reference proteome</keyword>
<gene>
    <name evidence="1" type="ORF">R3Q16_32785</name>
</gene>
<comment type="caution">
    <text evidence="1">The sequence shown here is derived from an EMBL/GenBank/DDBJ whole genome shotgun (WGS) entry which is preliminary data.</text>
</comment>
<dbReference type="RefSeq" id="WP_317545822.1">
    <property type="nucleotide sequence ID" value="NZ_JAWLKB010000043.1"/>
</dbReference>
<dbReference type="EMBL" id="JAWLKB010000043">
    <property type="protein sequence ID" value="MDV6271391.1"/>
    <property type="molecule type" value="Genomic_DNA"/>
</dbReference>
<sequence length="86" mass="9379">MNVSHTPSYRASGHAMHPDPYAQTLARLATEFAGAFSERGIEIVLDGCIEDLSGVSFASMPEMSERLAQQRITSYCHSRDRGFAGS</sequence>
<protein>
    <submittedName>
        <fullName evidence="1">Uncharacterized protein</fullName>
    </submittedName>
</protein>
<reference evidence="1 2" key="1">
    <citation type="submission" date="2023-10" db="EMBL/GenBank/DDBJ databases">
        <title>Development of a sustainable strategy for remediation of hydrocarbon-contaminated territories based on the waste exchange concept.</title>
        <authorList>
            <person name="Krivoruchko A."/>
        </authorList>
    </citation>
    <scope>NUCLEOTIDE SEQUENCE [LARGE SCALE GENOMIC DNA]</scope>
    <source>
        <strain evidence="1 2">IEGM 1203</strain>
    </source>
</reference>
<organism evidence="1 2">
    <name type="scientific">Rhodococcus globerulus</name>
    <dbReference type="NCBI Taxonomy" id="33008"/>
    <lineage>
        <taxon>Bacteria</taxon>
        <taxon>Bacillati</taxon>
        <taxon>Actinomycetota</taxon>
        <taxon>Actinomycetes</taxon>
        <taxon>Mycobacteriales</taxon>
        <taxon>Nocardiaceae</taxon>
        <taxon>Rhodococcus</taxon>
    </lineage>
</organism>
<proteinExistence type="predicted"/>
<evidence type="ECO:0000313" key="2">
    <source>
        <dbReference type="Proteomes" id="UP001185927"/>
    </source>
</evidence>
<dbReference type="Proteomes" id="UP001185927">
    <property type="component" value="Unassembled WGS sequence"/>
</dbReference>
<accession>A0ABU4C561</accession>